<gene>
    <name evidence="1" type="ORF">LCGC14_2477620</name>
</gene>
<evidence type="ECO:0000313" key="1">
    <source>
        <dbReference type="EMBL" id="KKL18230.1"/>
    </source>
</evidence>
<dbReference type="EMBL" id="LAZR01038948">
    <property type="protein sequence ID" value="KKL18230.1"/>
    <property type="molecule type" value="Genomic_DNA"/>
</dbReference>
<reference evidence="1" key="1">
    <citation type="journal article" date="2015" name="Nature">
        <title>Complex archaea that bridge the gap between prokaryotes and eukaryotes.</title>
        <authorList>
            <person name="Spang A."/>
            <person name="Saw J.H."/>
            <person name="Jorgensen S.L."/>
            <person name="Zaremba-Niedzwiedzka K."/>
            <person name="Martijn J."/>
            <person name="Lind A.E."/>
            <person name="van Eijk R."/>
            <person name="Schleper C."/>
            <person name="Guy L."/>
            <person name="Ettema T.J."/>
        </authorList>
    </citation>
    <scope>NUCLEOTIDE SEQUENCE</scope>
</reference>
<organism evidence="1">
    <name type="scientific">marine sediment metagenome</name>
    <dbReference type="NCBI Taxonomy" id="412755"/>
    <lineage>
        <taxon>unclassified sequences</taxon>
        <taxon>metagenomes</taxon>
        <taxon>ecological metagenomes</taxon>
    </lineage>
</organism>
<protein>
    <submittedName>
        <fullName evidence="1">Uncharacterized protein</fullName>
    </submittedName>
</protein>
<feature type="non-terminal residue" evidence="1">
    <location>
        <position position="33"/>
    </location>
</feature>
<sequence>MATTIEPRREYGVGHLGGVFIHHFESEDGDRYE</sequence>
<proteinExistence type="predicted"/>
<accession>A0A0F9B9D2</accession>
<comment type="caution">
    <text evidence="1">The sequence shown here is derived from an EMBL/GenBank/DDBJ whole genome shotgun (WGS) entry which is preliminary data.</text>
</comment>
<dbReference type="AlphaFoldDB" id="A0A0F9B9D2"/>
<name>A0A0F9B9D2_9ZZZZ</name>